<dbReference type="GO" id="GO:0005634">
    <property type="term" value="C:nucleus"/>
    <property type="evidence" value="ECO:0007669"/>
    <property type="project" value="UniProtKB-SubCell"/>
</dbReference>
<dbReference type="GO" id="GO:0016787">
    <property type="term" value="F:hydrolase activity"/>
    <property type="evidence" value="ECO:0007669"/>
    <property type="project" value="UniProtKB-KW"/>
</dbReference>
<feature type="domain" description="Helicase ATP-binding" evidence="8">
    <location>
        <begin position="552"/>
        <end position="759"/>
    </location>
</feature>
<dbReference type="PROSITE" id="PS51192">
    <property type="entry name" value="HELICASE_ATP_BIND_1"/>
    <property type="match status" value="1"/>
</dbReference>
<feature type="compositionally biased region" description="Basic and acidic residues" evidence="7">
    <location>
        <begin position="200"/>
        <end position="220"/>
    </location>
</feature>
<keyword evidence="4" id="KW-0347">Helicase</keyword>
<dbReference type="InterPro" id="IPR014001">
    <property type="entry name" value="Helicase_ATP-bd"/>
</dbReference>
<evidence type="ECO:0000256" key="1">
    <source>
        <dbReference type="ARBA" id="ARBA00004123"/>
    </source>
</evidence>
<feature type="compositionally biased region" description="Basic and acidic residues" evidence="7">
    <location>
        <begin position="312"/>
        <end position="330"/>
    </location>
</feature>
<evidence type="ECO:0000256" key="3">
    <source>
        <dbReference type="ARBA" id="ARBA00022801"/>
    </source>
</evidence>
<keyword evidence="3" id="KW-0378">Hydrolase</keyword>
<evidence type="ECO:0000256" key="7">
    <source>
        <dbReference type="SAM" id="MobiDB-lite"/>
    </source>
</evidence>
<dbReference type="EMBL" id="JAKUCV010004428">
    <property type="protein sequence ID" value="KAJ4835409.1"/>
    <property type="molecule type" value="Genomic_DNA"/>
</dbReference>
<comment type="subcellular location">
    <subcellularLocation>
        <location evidence="1">Nucleus</location>
    </subcellularLocation>
</comment>
<protein>
    <submittedName>
        <fullName evidence="10">Uncharacterized protein</fullName>
    </submittedName>
</protein>
<evidence type="ECO:0000259" key="9">
    <source>
        <dbReference type="PROSITE" id="PS51194"/>
    </source>
</evidence>
<feature type="compositionally biased region" description="Polar residues" evidence="7">
    <location>
        <begin position="459"/>
        <end position="473"/>
    </location>
</feature>
<dbReference type="Gene3D" id="3.40.50.10810">
    <property type="entry name" value="Tandem AAA-ATPase domain"/>
    <property type="match status" value="1"/>
</dbReference>
<name>A0A9Q0JBI2_9ROSI</name>
<feature type="region of interest" description="Disordered" evidence="7">
    <location>
        <begin position="352"/>
        <end position="377"/>
    </location>
</feature>
<dbReference type="PANTHER" id="PTHR45821">
    <property type="entry name" value="SNF2 DOMAIN-CONTAINING PROTEIN CLASSY 2-RELATED"/>
    <property type="match status" value="1"/>
</dbReference>
<reference evidence="10" key="1">
    <citation type="submission" date="2022-02" db="EMBL/GenBank/DDBJ databases">
        <authorList>
            <person name="Henning P.M."/>
            <person name="McCubbin A.G."/>
            <person name="Shore J.S."/>
        </authorList>
    </citation>
    <scope>NUCLEOTIDE SEQUENCE</scope>
    <source>
        <strain evidence="10">F60SS</strain>
        <tissue evidence="10">Leaves</tissue>
    </source>
</reference>
<evidence type="ECO:0000256" key="6">
    <source>
        <dbReference type="ARBA" id="ARBA00023242"/>
    </source>
</evidence>
<dbReference type="AlphaFoldDB" id="A0A9Q0JBI2"/>
<dbReference type="InterPro" id="IPR044567">
    <property type="entry name" value="CLSY/DRD1"/>
</dbReference>
<dbReference type="OrthoDB" id="2020972at2759"/>
<dbReference type="CDD" id="cd09272">
    <property type="entry name" value="RNase_HI_RT_Ty1"/>
    <property type="match status" value="1"/>
</dbReference>
<keyword evidence="2" id="KW-0547">Nucleotide-binding</keyword>
<keyword evidence="6" id="KW-0539">Nucleus</keyword>
<evidence type="ECO:0000313" key="10">
    <source>
        <dbReference type="EMBL" id="KAJ4835409.1"/>
    </source>
</evidence>
<feature type="compositionally biased region" description="Acidic residues" evidence="7">
    <location>
        <begin position="182"/>
        <end position="193"/>
    </location>
</feature>
<reference evidence="10" key="2">
    <citation type="journal article" date="2023" name="Plants (Basel)">
        <title>Annotation of the Turnera subulata (Passifloraceae) Draft Genome Reveals the S-Locus Evolved after the Divergence of Turneroideae from Passifloroideae in a Stepwise Manner.</title>
        <authorList>
            <person name="Henning P.M."/>
            <person name="Roalson E.H."/>
            <person name="Mir W."/>
            <person name="McCubbin A.G."/>
            <person name="Shore J.S."/>
        </authorList>
    </citation>
    <scope>NUCLEOTIDE SEQUENCE</scope>
    <source>
        <strain evidence="10">F60SS</strain>
    </source>
</reference>
<dbReference type="Gene3D" id="3.40.50.300">
    <property type="entry name" value="P-loop containing nucleotide triphosphate hydrolases"/>
    <property type="match status" value="1"/>
</dbReference>
<dbReference type="CDD" id="cd18793">
    <property type="entry name" value="SF2_C_SNF"/>
    <property type="match status" value="1"/>
</dbReference>
<proteinExistence type="predicted"/>
<evidence type="ECO:0000256" key="2">
    <source>
        <dbReference type="ARBA" id="ARBA00022741"/>
    </source>
</evidence>
<dbReference type="InterPro" id="IPR000330">
    <property type="entry name" value="SNF2_N"/>
</dbReference>
<dbReference type="PROSITE" id="PS51194">
    <property type="entry name" value="HELICASE_CTER"/>
    <property type="match status" value="1"/>
</dbReference>
<dbReference type="SUPFAM" id="SSF52540">
    <property type="entry name" value="P-loop containing nucleoside triphosphate hydrolases"/>
    <property type="match status" value="2"/>
</dbReference>
<evidence type="ECO:0000259" key="8">
    <source>
        <dbReference type="PROSITE" id="PS51192"/>
    </source>
</evidence>
<evidence type="ECO:0000313" key="11">
    <source>
        <dbReference type="Proteomes" id="UP001141552"/>
    </source>
</evidence>
<feature type="domain" description="Helicase C-terminal" evidence="9">
    <location>
        <begin position="930"/>
        <end position="1095"/>
    </location>
</feature>
<dbReference type="Pfam" id="PF00271">
    <property type="entry name" value="Helicase_C"/>
    <property type="match status" value="1"/>
</dbReference>
<feature type="region of interest" description="Disordered" evidence="7">
    <location>
        <begin position="764"/>
        <end position="795"/>
    </location>
</feature>
<dbReference type="SMART" id="SM00487">
    <property type="entry name" value="DEXDc"/>
    <property type="match status" value="1"/>
</dbReference>
<dbReference type="InterPro" id="IPR038718">
    <property type="entry name" value="SNF2-like_sf"/>
</dbReference>
<evidence type="ECO:0000256" key="5">
    <source>
        <dbReference type="ARBA" id="ARBA00022840"/>
    </source>
</evidence>
<dbReference type="GO" id="GO:0004386">
    <property type="term" value="F:helicase activity"/>
    <property type="evidence" value="ECO:0007669"/>
    <property type="project" value="UniProtKB-KW"/>
</dbReference>
<dbReference type="InterPro" id="IPR049730">
    <property type="entry name" value="SNF2/RAD54-like_C"/>
</dbReference>
<accession>A0A9Q0JBI2</accession>
<dbReference type="SMART" id="SM00490">
    <property type="entry name" value="HELICc"/>
    <property type="match status" value="1"/>
</dbReference>
<dbReference type="InterPro" id="IPR001650">
    <property type="entry name" value="Helicase_C-like"/>
</dbReference>
<keyword evidence="11" id="KW-1185">Reference proteome</keyword>
<dbReference type="Proteomes" id="UP001141552">
    <property type="component" value="Unassembled WGS sequence"/>
</dbReference>
<dbReference type="PANTHER" id="PTHR45821:SF5">
    <property type="entry name" value="SNF2 DOMAIN-CONTAINING PROTEIN CLASSY 4"/>
    <property type="match status" value="1"/>
</dbReference>
<keyword evidence="5" id="KW-0067">ATP-binding</keyword>
<dbReference type="GO" id="GO:0005524">
    <property type="term" value="F:ATP binding"/>
    <property type="evidence" value="ECO:0007669"/>
    <property type="project" value="UniProtKB-KW"/>
</dbReference>
<feature type="region of interest" description="Disordered" evidence="7">
    <location>
        <begin position="454"/>
        <end position="473"/>
    </location>
</feature>
<gene>
    <name evidence="10" type="ORF">Tsubulata_023696</name>
</gene>
<evidence type="ECO:0000256" key="4">
    <source>
        <dbReference type="ARBA" id="ARBA00022806"/>
    </source>
</evidence>
<sequence length="1104" mass="125911">MKRVLRYVKGTTDLGLHYSSSKDAKLKAYSDSDWAESVDDMKSTTGYVFLLGSNVFSWCSKKQTVVAQSTAEAEYLAAASTVNQVVWFKKIMLDVKMEQEEPMELFCDNQSTIAMIKNPIDHGRTKHFKIRFHVIREAESEGEVQVLFYSSEMQLADLFTKPLPKNSMNQLQRDEYVCIDTDDDEEEEEEEDVGTCGNGGKERAKARKEDEREGVADHTFGKSYISSSDDDVEVGEEGRSKDGDGNYDPDDVEVLAVSSDDDEEGRRMVEPDGSEAHFVLNRIKTIGGVQGAYRHKFPGRIITATAHNRPRSTMDNERMWGNKRGSKENPETDEEDDDLVFVGERDFSHKARIQVNEKKDLPESSRGADKRRKLPRDLEDDDVAKILADSLLGKAAIPTMEEEEQPKKPVIQRQLPFWVQETKPPEKTTEEKEIEALWAEFYFVLYGIGKDDDSDTKQAKVNNSEPGQTRSSLCRQGNHELTLDEEIGVICKHCLYVHVEIKYYVPPFEEDPSLFPPGTVWNIIPGIGKGMHDHQREGFEFLWKNLAGGIYVDYSYTGSVCIISHAPGTGKTRLTIAFLQTYMKLYPTCRPVIVAPSGMLLSWEGEFQKWNFDIPFHNLNKPGITGKENKAALKLFSQVRGGNRHTCQHSIRMVKLYSWRNDSSVLGLSYKLFEELVGEGKKKKQKFGSGSEDVQVARVLLENSGLLILDEGHTPRNDNSLIWKALSKFRTRKRVILSGTPFQNNFEELFNTLSLANPNFAEMISSKQSGEQSSKRTRKRDEGREHWGSLTSPIGKFDDDRQRNEKLEKVRQIISRFVHVHRGDILQKRLPGLRDSVVILQPDHFQKTLLDLIPETPNNSFWGEAMRTAVDLINLSPSTALDGDVPDRVWSGKNVSYKHLKSFDKDRPHFEWDKLKELELSPEAGVKTKFVLELMRFSDARIEKVLVFSQLLAHLELIIKQLNWRFKWRKGTEVLYMDGQLEAANRQALIKNFNDPRSESKLLLASTRACSEGINLVGASRVVLLDVVWNPSVERQAISRAYRLGQEKIVYEKYCRQVGKERLSELVFYSSEQPGQQLPDTSAEDEILENRKDVILEEMLEVNV</sequence>
<dbReference type="InterPro" id="IPR027417">
    <property type="entry name" value="P-loop_NTPase"/>
</dbReference>
<organism evidence="10 11">
    <name type="scientific">Turnera subulata</name>
    <dbReference type="NCBI Taxonomy" id="218843"/>
    <lineage>
        <taxon>Eukaryota</taxon>
        <taxon>Viridiplantae</taxon>
        <taxon>Streptophyta</taxon>
        <taxon>Embryophyta</taxon>
        <taxon>Tracheophyta</taxon>
        <taxon>Spermatophyta</taxon>
        <taxon>Magnoliopsida</taxon>
        <taxon>eudicotyledons</taxon>
        <taxon>Gunneridae</taxon>
        <taxon>Pentapetalae</taxon>
        <taxon>rosids</taxon>
        <taxon>fabids</taxon>
        <taxon>Malpighiales</taxon>
        <taxon>Passifloraceae</taxon>
        <taxon>Turnera</taxon>
    </lineage>
</organism>
<feature type="region of interest" description="Disordered" evidence="7">
    <location>
        <begin position="306"/>
        <end position="337"/>
    </location>
</feature>
<feature type="compositionally biased region" description="Basic and acidic residues" evidence="7">
    <location>
        <begin position="352"/>
        <end position="368"/>
    </location>
</feature>
<dbReference type="Pfam" id="PF00176">
    <property type="entry name" value="SNF2-rel_dom"/>
    <property type="match status" value="1"/>
</dbReference>
<feature type="region of interest" description="Disordered" evidence="7">
    <location>
        <begin position="182"/>
        <end position="251"/>
    </location>
</feature>
<comment type="caution">
    <text evidence="10">The sequence shown here is derived from an EMBL/GenBank/DDBJ whole genome shotgun (WGS) entry which is preliminary data.</text>
</comment>
<dbReference type="GO" id="GO:0080188">
    <property type="term" value="P:gene silencing by siRNA-directed DNA methylation"/>
    <property type="evidence" value="ECO:0007669"/>
    <property type="project" value="InterPro"/>
</dbReference>